<comment type="similarity">
    <text evidence="5">Belongs to the DNA photolyase family.</text>
</comment>
<name>A0ABU3NQY8_9CHLR</name>
<dbReference type="PRINTS" id="PR00147">
    <property type="entry name" value="DNAPHOTLYASE"/>
</dbReference>
<dbReference type="Gene3D" id="1.25.40.80">
    <property type="match status" value="1"/>
</dbReference>
<dbReference type="PROSITE" id="PS00691">
    <property type="entry name" value="DNA_PHOTOLYASES_1_2"/>
    <property type="match status" value="1"/>
</dbReference>
<keyword evidence="8" id="KW-1185">Reference proteome</keyword>
<keyword evidence="3 5" id="KW-0274">FAD</keyword>
<dbReference type="RefSeq" id="WP_315625130.1">
    <property type="nucleotide sequence ID" value="NZ_JAUHMF010000002.1"/>
</dbReference>
<protein>
    <submittedName>
        <fullName evidence="7">Deoxyribodipyrimidine photo-lyase</fullName>
        <ecNumber evidence="7">4.1.99.3</ecNumber>
    </submittedName>
</protein>
<dbReference type="PROSITE" id="PS00394">
    <property type="entry name" value="DNA_PHOTOLYASES_1_1"/>
    <property type="match status" value="1"/>
</dbReference>
<keyword evidence="4 5" id="KW-0157">Chromophore</keyword>
<comment type="cofactor">
    <cofactor evidence="1">
        <name>FAD</name>
        <dbReference type="ChEBI" id="CHEBI:57692"/>
    </cofactor>
</comment>
<sequence>MPLAIWWIRRDLRLHANAALNAALRDGFAPLPLFILDPHLLHNRFTAPQRGGFLSASLHDLAAALEARGAYLLVRRGDPLAVLRQVLAESGATRIYAEEDYTPYARRRDARVARDLPLVHVLGLTVHHPDSVRKPDGTPYTVFTPFSRAWKALPLPSADAGLSIPTPWPPVPRLPGDPLPEMPPPPAFPAGEAAAQARLQEFLAAAVYDYAVARNRLDLDGTSRLSPYLRFGLLSARQVVQAARNALTQAAHPAARRGVETFINELIWREFYHSILYHFPQVVKTAFRPAYRDLPWRTAPEDLRAWQEGRTGYPIVDACMRQLQHEGWMHNRGRMIVASFLVKDLLINWQEGERWFMQHLVDGDIAANNGGWQWAAGTGTDAAPYFRIFNPVLQSRQFDPEGHFIRRWVPELAALPTEYLHAPWQMPLEVQRRFGVRIGHDYPAPLVDHALARARALAVFRRVSG</sequence>
<keyword evidence="7" id="KW-0456">Lyase</keyword>
<dbReference type="SUPFAM" id="SSF52425">
    <property type="entry name" value="Cryptochrome/photolyase, N-terminal domain"/>
    <property type="match status" value="1"/>
</dbReference>
<dbReference type="GO" id="GO:0003904">
    <property type="term" value="F:deoxyribodipyrimidine photo-lyase activity"/>
    <property type="evidence" value="ECO:0007669"/>
    <property type="project" value="UniProtKB-EC"/>
</dbReference>
<evidence type="ECO:0000256" key="3">
    <source>
        <dbReference type="ARBA" id="ARBA00022827"/>
    </source>
</evidence>
<dbReference type="InterPro" id="IPR036134">
    <property type="entry name" value="Crypto/Photolyase_FAD-like_sf"/>
</dbReference>
<organism evidence="7 8">
    <name type="scientific">Thermanaerothrix solaris</name>
    <dbReference type="NCBI Taxonomy" id="3058434"/>
    <lineage>
        <taxon>Bacteria</taxon>
        <taxon>Bacillati</taxon>
        <taxon>Chloroflexota</taxon>
        <taxon>Anaerolineae</taxon>
        <taxon>Anaerolineales</taxon>
        <taxon>Anaerolineaceae</taxon>
        <taxon>Thermanaerothrix</taxon>
    </lineage>
</organism>
<comment type="caution">
    <text evidence="7">The sequence shown here is derived from an EMBL/GenBank/DDBJ whole genome shotgun (WGS) entry which is preliminary data.</text>
</comment>
<gene>
    <name evidence="7" type="ORF">QYE77_09345</name>
</gene>
<evidence type="ECO:0000256" key="2">
    <source>
        <dbReference type="ARBA" id="ARBA00022630"/>
    </source>
</evidence>
<dbReference type="InterPro" id="IPR006050">
    <property type="entry name" value="DNA_photolyase_N"/>
</dbReference>
<evidence type="ECO:0000256" key="5">
    <source>
        <dbReference type="RuleBase" id="RU004182"/>
    </source>
</evidence>
<dbReference type="InterPro" id="IPR018394">
    <property type="entry name" value="DNA_photolyase_1_CS_C"/>
</dbReference>
<dbReference type="Pfam" id="PF00875">
    <property type="entry name" value="DNA_photolyase"/>
    <property type="match status" value="1"/>
</dbReference>
<dbReference type="EMBL" id="JAUHMF010000002">
    <property type="protein sequence ID" value="MDT8898472.1"/>
    <property type="molecule type" value="Genomic_DNA"/>
</dbReference>
<evidence type="ECO:0000313" key="8">
    <source>
        <dbReference type="Proteomes" id="UP001254165"/>
    </source>
</evidence>
<dbReference type="InterPro" id="IPR014729">
    <property type="entry name" value="Rossmann-like_a/b/a_fold"/>
</dbReference>
<dbReference type="Gene3D" id="3.40.50.620">
    <property type="entry name" value="HUPs"/>
    <property type="match status" value="1"/>
</dbReference>
<dbReference type="InterPro" id="IPR036155">
    <property type="entry name" value="Crypto/Photolyase_N_sf"/>
</dbReference>
<accession>A0ABU3NQY8</accession>
<evidence type="ECO:0000313" key="7">
    <source>
        <dbReference type="EMBL" id="MDT8898472.1"/>
    </source>
</evidence>
<evidence type="ECO:0000256" key="4">
    <source>
        <dbReference type="ARBA" id="ARBA00022991"/>
    </source>
</evidence>
<evidence type="ECO:0000256" key="1">
    <source>
        <dbReference type="ARBA" id="ARBA00001974"/>
    </source>
</evidence>
<dbReference type="InterPro" id="IPR002081">
    <property type="entry name" value="Cryptochrome/DNA_photolyase_1"/>
</dbReference>
<dbReference type="PROSITE" id="PS51645">
    <property type="entry name" value="PHR_CRY_ALPHA_BETA"/>
    <property type="match status" value="1"/>
</dbReference>
<dbReference type="PANTHER" id="PTHR11455">
    <property type="entry name" value="CRYPTOCHROME"/>
    <property type="match status" value="1"/>
</dbReference>
<dbReference type="InterPro" id="IPR005101">
    <property type="entry name" value="Cryptochr/Photolyase_FAD-bd"/>
</dbReference>
<reference evidence="7 8" key="1">
    <citation type="submission" date="2023-07" db="EMBL/GenBank/DDBJ databases">
        <title>Novel species of Thermanaerothrix with wide hydrolytic capabilities.</title>
        <authorList>
            <person name="Zayulina K.S."/>
            <person name="Podosokorskaya O.A."/>
            <person name="Elcheninov A.G."/>
        </authorList>
    </citation>
    <scope>NUCLEOTIDE SEQUENCE [LARGE SCALE GENOMIC DNA]</scope>
    <source>
        <strain evidence="7 8">4228-RoL</strain>
    </source>
</reference>
<dbReference type="Pfam" id="PF03441">
    <property type="entry name" value="FAD_binding_7"/>
    <property type="match status" value="1"/>
</dbReference>
<feature type="domain" description="Photolyase/cryptochrome alpha/beta" evidence="6">
    <location>
        <begin position="2"/>
        <end position="132"/>
    </location>
</feature>
<keyword evidence="2 5" id="KW-0285">Flavoprotein</keyword>
<dbReference type="SUPFAM" id="SSF48173">
    <property type="entry name" value="Cryptochrome/photolyase FAD-binding domain"/>
    <property type="match status" value="1"/>
</dbReference>
<dbReference type="EC" id="4.1.99.3" evidence="7"/>
<proteinExistence type="inferred from homology"/>
<dbReference type="Gene3D" id="1.10.579.10">
    <property type="entry name" value="DNA Cyclobutane Dipyrimidine Photolyase, subunit A, domain 3"/>
    <property type="match status" value="1"/>
</dbReference>
<evidence type="ECO:0000259" key="6">
    <source>
        <dbReference type="PROSITE" id="PS51645"/>
    </source>
</evidence>
<dbReference type="PANTHER" id="PTHR11455:SF9">
    <property type="entry name" value="CRYPTOCHROME CIRCADIAN CLOCK 5 ISOFORM X1"/>
    <property type="match status" value="1"/>
</dbReference>
<dbReference type="Proteomes" id="UP001254165">
    <property type="component" value="Unassembled WGS sequence"/>
</dbReference>